<dbReference type="InterPro" id="IPR036396">
    <property type="entry name" value="Cyt_P450_sf"/>
</dbReference>
<evidence type="ECO:0000256" key="5">
    <source>
        <dbReference type="ARBA" id="ARBA00023004"/>
    </source>
</evidence>
<reference evidence="9 10" key="1">
    <citation type="submission" date="2020-08" db="EMBL/GenBank/DDBJ databases">
        <title>Sequencing the genomes of 1000 actinobacteria strains.</title>
        <authorList>
            <person name="Klenk H.-P."/>
        </authorList>
    </citation>
    <scope>NUCLEOTIDE SEQUENCE [LARGE SCALE GENOMIC DNA]</scope>
    <source>
        <strain evidence="9 10">DSM 46659</strain>
    </source>
</reference>
<feature type="binding site" description="axial binding residue" evidence="7">
    <location>
        <position position="279"/>
    </location>
    <ligand>
        <name>heme</name>
        <dbReference type="ChEBI" id="CHEBI:30413"/>
    </ligand>
    <ligandPart>
        <name>Fe</name>
        <dbReference type="ChEBI" id="CHEBI:18248"/>
    </ligandPart>
</feature>
<dbReference type="SUPFAM" id="SSF48264">
    <property type="entry name" value="Cytochrome P450"/>
    <property type="match status" value="1"/>
</dbReference>
<dbReference type="PANTHER" id="PTHR24291">
    <property type="entry name" value="CYTOCHROME P450 FAMILY 4"/>
    <property type="match status" value="1"/>
</dbReference>
<keyword evidence="2 7" id="KW-0349">Heme</keyword>
<comment type="cofactor">
    <cofactor evidence="7">
        <name>heme</name>
        <dbReference type="ChEBI" id="CHEBI:30413"/>
    </cofactor>
</comment>
<dbReference type="InterPro" id="IPR001128">
    <property type="entry name" value="Cyt_P450"/>
</dbReference>
<proteinExistence type="inferred from homology"/>
<sequence length="345" mass="38584">MTAQIRETADSWKDGESIDLLHEMTAMAARIAAKTMFHSLLPPHLVEAAVADIGVIMRGIYKHTLAPWLSKLPTPEEHRYRRARHRLRHTIRHAIEHHRASRTDHADLLSILLATRDGLGDNTEQGHISDEHIEEQVLTFFLAGVEPTAATIAWALHLLAQHPHIEQRLHAEVDAVLAGRRPATYEDLPRLQLTRRIVVETLRLHPPPWMSTRTAVAHTRLGSHRIPAGTVLAFSPYLMHYDPQLYPDPHTFDPDRWADRRLPPLSPTFLPFGAGARKCIGDTFALTESALALSTITARWRLQHVPGRAVRSAVSAVASPRGPRMRLLARHARPPAAPPAHAQGL</sequence>
<dbReference type="Proteomes" id="UP000546642">
    <property type="component" value="Unassembled WGS sequence"/>
</dbReference>
<keyword evidence="10" id="KW-1185">Reference proteome</keyword>
<accession>A0A7X0D847</accession>
<organism evidence="9 10">
    <name type="scientific">Nocardiopsis mwathae</name>
    <dbReference type="NCBI Taxonomy" id="1472723"/>
    <lineage>
        <taxon>Bacteria</taxon>
        <taxon>Bacillati</taxon>
        <taxon>Actinomycetota</taxon>
        <taxon>Actinomycetes</taxon>
        <taxon>Streptosporangiales</taxon>
        <taxon>Nocardiopsidaceae</taxon>
        <taxon>Nocardiopsis</taxon>
    </lineage>
</organism>
<gene>
    <name evidence="9" type="ORF">HNR23_004456</name>
</gene>
<dbReference type="AlphaFoldDB" id="A0A7X0D847"/>
<evidence type="ECO:0000256" key="4">
    <source>
        <dbReference type="ARBA" id="ARBA00023002"/>
    </source>
</evidence>
<dbReference type="EC" id="1.14.15.32" evidence="9"/>
<evidence type="ECO:0000256" key="8">
    <source>
        <dbReference type="RuleBase" id="RU000461"/>
    </source>
</evidence>
<evidence type="ECO:0000256" key="1">
    <source>
        <dbReference type="ARBA" id="ARBA00010617"/>
    </source>
</evidence>
<evidence type="ECO:0000256" key="6">
    <source>
        <dbReference type="ARBA" id="ARBA00023033"/>
    </source>
</evidence>
<keyword evidence="5 7" id="KW-0408">Iron</keyword>
<evidence type="ECO:0000256" key="7">
    <source>
        <dbReference type="PIRSR" id="PIRSR602401-1"/>
    </source>
</evidence>
<dbReference type="GO" id="GO:0020037">
    <property type="term" value="F:heme binding"/>
    <property type="evidence" value="ECO:0007669"/>
    <property type="project" value="InterPro"/>
</dbReference>
<keyword evidence="6 8" id="KW-0503">Monooxygenase</keyword>
<dbReference type="InterPro" id="IPR017972">
    <property type="entry name" value="Cyt_P450_CS"/>
</dbReference>
<keyword evidence="4 8" id="KW-0560">Oxidoreductase</keyword>
<dbReference type="GO" id="GO:0016705">
    <property type="term" value="F:oxidoreductase activity, acting on paired donors, with incorporation or reduction of molecular oxygen"/>
    <property type="evidence" value="ECO:0007669"/>
    <property type="project" value="InterPro"/>
</dbReference>
<dbReference type="PRINTS" id="PR00463">
    <property type="entry name" value="EP450I"/>
</dbReference>
<dbReference type="InterPro" id="IPR050196">
    <property type="entry name" value="Cytochrome_P450_Monoox"/>
</dbReference>
<comment type="similarity">
    <text evidence="1 8">Belongs to the cytochrome P450 family.</text>
</comment>
<dbReference type="PRINTS" id="PR00385">
    <property type="entry name" value="P450"/>
</dbReference>
<dbReference type="InterPro" id="IPR002401">
    <property type="entry name" value="Cyt_P450_E_grp-I"/>
</dbReference>
<keyword evidence="3 7" id="KW-0479">Metal-binding</keyword>
<evidence type="ECO:0000256" key="2">
    <source>
        <dbReference type="ARBA" id="ARBA00022617"/>
    </source>
</evidence>
<name>A0A7X0D847_9ACTN</name>
<dbReference type="PANTHER" id="PTHR24291:SF50">
    <property type="entry name" value="BIFUNCTIONAL ALBAFLAVENONE MONOOXYGENASE_TERPENE SYNTHASE"/>
    <property type="match status" value="1"/>
</dbReference>
<evidence type="ECO:0000313" key="10">
    <source>
        <dbReference type="Proteomes" id="UP000546642"/>
    </source>
</evidence>
<dbReference type="Pfam" id="PF00067">
    <property type="entry name" value="p450"/>
    <property type="match status" value="1"/>
</dbReference>
<dbReference type="Gene3D" id="1.10.630.10">
    <property type="entry name" value="Cytochrome P450"/>
    <property type="match status" value="1"/>
</dbReference>
<dbReference type="EMBL" id="JACHDS010000001">
    <property type="protein sequence ID" value="MBB6174396.1"/>
    <property type="molecule type" value="Genomic_DNA"/>
</dbReference>
<evidence type="ECO:0000256" key="3">
    <source>
        <dbReference type="ARBA" id="ARBA00022723"/>
    </source>
</evidence>
<evidence type="ECO:0000313" key="9">
    <source>
        <dbReference type="EMBL" id="MBB6174396.1"/>
    </source>
</evidence>
<comment type="caution">
    <text evidence="9">The sequence shown here is derived from an EMBL/GenBank/DDBJ whole genome shotgun (WGS) entry which is preliminary data.</text>
</comment>
<dbReference type="GO" id="GO:0004497">
    <property type="term" value="F:monooxygenase activity"/>
    <property type="evidence" value="ECO:0007669"/>
    <property type="project" value="UniProtKB-KW"/>
</dbReference>
<dbReference type="PROSITE" id="PS00086">
    <property type="entry name" value="CYTOCHROME_P450"/>
    <property type="match status" value="1"/>
</dbReference>
<dbReference type="GO" id="GO:0005506">
    <property type="term" value="F:iron ion binding"/>
    <property type="evidence" value="ECO:0007669"/>
    <property type="project" value="InterPro"/>
</dbReference>
<protein>
    <submittedName>
        <fullName evidence="9">Pentalenene oxygenase</fullName>
        <ecNumber evidence="9">1.14.15.32</ecNumber>
    </submittedName>
</protein>